<protein>
    <recommendedName>
        <fullName evidence="2">Casein kinase II subunit beta</fullName>
        <shortName evidence="2">CK II beta</shortName>
    </recommendedName>
</protein>
<sequence length="156" mass="17759">MSYHVISYHVMSCGLRKAKTMYKTGLFGHCPRVLCDRHPVLPVGLDSSPCRECVRMYCPLCKEVFLPSKSSLNGVDGCFYGTSFPQMFLMTFPSLVPKADVRHYQATVYGFNIYDPEERAEELSRNPNYAMFVQSTEGLVDPSNAPPHRRLMDTLY</sequence>
<dbReference type="SUPFAM" id="SSF57798">
    <property type="entry name" value="Casein kinase II beta subunit"/>
    <property type="match status" value="1"/>
</dbReference>
<dbReference type="PRINTS" id="PR00472">
    <property type="entry name" value="CASNKINASEII"/>
</dbReference>
<dbReference type="PANTHER" id="PTHR11740:SF0">
    <property type="entry name" value="CASEIN KINASE II SUBUNIT BETA"/>
    <property type="match status" value="1"/>
</dbReference>
<gene>
    <name evidence="3" type="ORF">KIPB_003410</name>
</gene>
<dbReference type="GO" id="GO:0005737">
    <property type="term" value="C:cytoplasm"/>
    <property type="evidence" value="ECO:0007669"/>
    <property type="project" value="TreeGrafter"/>
</dbReference>
<dbReference type="PANTHER" id="PTHR11740">
    <property type="entry name" value="CASEIN KINASE II SUBUNIT BETA"/>
    <property type="match status" value="1"/>
</dbReference>
<dbReference type="Gene3D" id="2.20.25.20">
    <property type="match status" value="1"/>
</dbReference>
<dbReference type="InterPro" id="IPR000704">
    <property type="entry name" value="Casein_kinase_II_reg-sub"/>
</dbReference>
<evidence type="ECO:0000256" key="1">
    <source>
        <dbReference type="ARBA" id="ARBA00006941"/>
    </source>
</evidence>
<dbReference type="Proteomes" id="UP000265618">
    <property type="component" value="Unassembled WGS sequence"/>
</dbReference>
<dbReference type="GO" id="GO:0019887">
    <property type="term" value="F:protein kinase regulator activity"/>
    <property type="evidence" value="ECO:0007669"/>
    <property type="project" value="InterPro"/>
</dbReference>
<reference evidence="3 4" key="1">
    <citation type="journal article" date="2018" name="PLoS ONE">
        <title>The draft genome of Kipferlia bialata reveals reductive genome evolution in fornicate parasites.</title>
        <authorList>
            <person name="Tanifuji G."/>
            <person name="Takabayashi S."/>
            <person name="Kume K."/>
            <person name="Takagi M."/>
            <person name="Nakayama T."/>
            <person name="Kamikawa R."/>
            <person name="Inagaki Y."/>
            <person name="Hashimoto T."/>
        </authorList>
    </citation>
    <scope>NUCLEOTIDE SEQUENCE [LARGE SCALE GENOMIC DNA]</scope>
    <source>
        <strain evidence="3">NY0173</strain>
    </source>
</reference>
<keyword evidence="4" id="KW-1185">Reference proteome</keyword>
<dbReference type="InterPro" id="IPR035991">
    <property type="entry name" value="Casein_kinase_II_beta-like"/>
</dbReference>
<dbReference type="EMBL" id="BDIP01000651">
    <property type="protein sequence ID" value="GIQ82300.1"/>
    <property type="molecule type" value="Genomic_DNA"/>
</dbReference>
<comment type="subunit">
    <text evidence="2">Tetramer of two alpha and two beta subunits.</text>
</comment>
<comment type="similarity">
    <text evidence="1 2">Belongs to the casein kinase 2 subunit beta family.</text>
</comment>
<dbReference type="PROSITE" id="PS01101">
    <property type="entry name" value="CK2_BETA"/>
    <property type="match status" value="1"/>
</dbReference>
<accession>A0A9K3CUE1</accession>
<evidence type="ECO:0000256" key="2">
    <source>
        <dbReference type="RuleBase" id="RU361268"/>
    </source>
</evidence>
<proteinExistence type="inferred from homology"/>
<dbReference type="Pfam" id="PF01214">
    <property type="entry name" value="CK_II_beta"/>
    <property type="match status" value="1"/>
</dbReference>
<name>A0A9K3CUE1_9EUKA</name>
<dbReference type="SMART" id="SM01085">
    <property type="entry name" value="CK_II_beta"/>
    <property type="match status" value="1"/>
</dbReference>
<dbReference type="AlphaFoldDB" id="A0A9K3CUE1"/>
<dbReference type="FunFam" id="2.20.25.20:FF:000001">
    <property type="entry name" value="Casein kinase II subunit beta"/>
    <property type="match status" value="1"/>
</dbReference>
<dbReference type="GO" id="GO:0005956">
    <property type="term" value="C:protein kinase CK2 complex"/>
    <property type="evidence" value="ECO:0007669"/>
    <property type="project" value="UniProtKB-UniRule"/>
</dbReference>
<organism evidence="3 4">
    <name type="scientific">Kipferlia bialata</name>
    <dbReference type="NCBI Taxonomy" id="797122"/>
    <lineage>
        <taxon>Eukaryota</taxon>
        <taxon>Metamonada</taxon>
        <taxon>Carpediemonas-like organisms</taxon>
        <taxon>Kipferlia</taxon>
    </lineage>
</organism>
<evidence type="ECO:0000313" key="4">
    <source>
        <dbReference type="Proteomes" id="UP000265618"/>
    </source>
</evidence>
<dbReference type="OrthoDB" id="3971593at2759"/>
<comment type="caution">
    <text evidence="3">The sequence shown here is derived from an EMBL/GenBank/DDBJ whole genome shotgun (WGS) entry which is preliminary data.</text>
</comment>
<evidence type="ECO:0000313" key="3">
    <source>
        <dbReference type="EMBL" id="GIQ82300.1"/>
    </source>
</evidence>